<protein>
    <submittedName>
        <fullName evidence="2">Pilus assembly protein</fullName>
    </submittedName>
</protein>
<sequence length="266" mass="28891">MSNRIRKTRPQTVCVRKHGRASVSASVTIEAALAVPVFFFALVCLIYLLELMAIGTAVRSGLQYAGKQAAKEAYVAPLLQPSSLEADVVESIGAYRLERSLIKGGSGGIHCDSSWMSMGTGIGQITASYQVRIPIPIFSLPLIEYEETMRIKGWTGYEKGGFGKEEDETVYVTETGLVYHKDYHCTYLDLSIRMVQGKEISGLRNESGGRYYACEHCGGKGGGPAYITDYGDRYHSSLSCSGLKRTVYAVPLSEVIGKGACSKCGH</sequence>
<reference evidence="2" key="1">
    <citation type="journal article" date="2021" name="PeerJ">
        <title>Extensive microbial diversity within the chicken gut microbiome revealed by metagenomics and culture.</title>
        <authorList>
            <person name="Gilroy R."/>
            <person name="Ravi A."/>
            <person name="Getino M."/>
            <person name="Pursley I."/>
            <person name="Horton D.L."/>
            <person name="Alikhan N.F."/>
            <person name="Baker D."/>
            <person name="Gharbi K."/>
            <person name="Hall N."/>
            <person name="Watson M."/>
            <person name="Adriaenssens E.M."/>
            <person name="Foster-Nyarko E."/>
            <person name="Jarju S."/>
            <person name="Secka A."/>
            <person name="Antonio M."/>
            <person name="Oren A."/>
            <person name="Chaudhuri R.R."/>
            <person name="La Ragione R."/>
            <person name="Hildebrand F."/>
            <person name="Pallen M.J."/>
        </authorList>
    </citation>
    <scope>NUCLEOTIDE SEQUENCE</scope>
    <source>
        <strain evidence="2">USAMLcec4-12693</strain>
    </source>
</reference>
<evidence type="ECO:0000313" key="2">
    <source>
        <dbReference type="EMBL" id="HJH49401.1"/>
    </source>
</evidence>
<keyword evidence="1" id="KW-0472">Membrane</keyword>
<comment type="caution">
    <text evidence="2">The sequence shown here is derived from an EMBL/GenBank/DDBJ whole genome shotgun (WGS) entry which is preliminary data.</text>
</comment>
<reference evidence="2" key="2">
    <citation type="submission" date="2021-09" db="EMBL/GenBank/DDBJ databases">
        <authorList>
            <person name="Gilroy R."/>
        </authorList>
    </citation>
    <scope>NUCLEOTIDE SEQUENCE</scope>
    <source>
        <strain evidence="2">USAMLcec4-12693</strain>
    </source>
</reference>
<dbReference type="RefSeq" id="WP_277271779.1">
    <property type="nucleotide sequence ID" value="NZ_DYXE01000039.1"/>
</dbReference>
<organism evidence="2 3">
    <name type="scientific">Merdimonas faecis</name>
    <dbReference type="NCBI Taxonomy" id="1653435"/>
    <lineage>
        <taxon>Bacteria</taxon>
        <taxon>Bacillati</taxon>
        <taxon>Bacillota</taxon>
        <taxon>Clostridia</taxon>
        <taxon>Lachnospirales</taxon>
        <taxon>Lachnospiraceae</taxon>
        <taxon>Merdimonas</taxon>
    </lineage>
</organism>
<dbReference type="AlphaFoldDB" id="A0A9D2VXI8"/>
<keyword evidence="1" id="KW-0812">Transmembrane</keyword>
<proteinExistence type="predicted"/>
<dbReference type="EMBL" id="DYXE01000039">
    <property type="protein sequence ID" value="HJH49401.1"/>
    <property type="molecule type" value="Genomic_DNA"/>
</dbReference>
<dbReference type="Proteomes" id="UP000813420">
    <property type="component" value="Unassembled WGS sequence"/>
</dbReference>
<evidence type="ECO:0000313" key="3">
    <source>
        <dbReference type="Proteomes" id="UP000813420"/>
    </source>
</evidence>
<feature type="transmembrane region" description="Helical" evidence="1">
    <location>
        <begin position="21"/>
        <end position="49"/>
    </location>
</feature>
<accession>A0A9D2VXI8</accession>
<keyword evidence="1" id="KW-1133">Transmembrane helix</keyword>
<name>A0A9D2VXI8_9FIRM</name>
<evidence type="ECO:0000256" key="1">
    <source>
        <dbReference type="SAM" id="Phobius"/>
    </source>
</evidence>
<gene>
    <name evidence="2" type="ORF">K8V39_03965</name>
</gene>